<dbReference type="PROSITE" id="PS00902">
    <property type="entry name" value="GLUTAMATE_5_KINASE"/>
    <property type="match status" value="1"/>
</dbReference>
<dbReference type="CDD" id="cd21157">
    <property type="entry name" value="PUA_G5K"/>
    <property type="match status" value="1"/>
</dbReference>
<evidence type="ECO:0000256" key="7">
    <source>
        <dbReference type="ARBA" id="ARBA00022840"/>
    </source>
</evidence>
<dbReference type="AlphaFoldDB" id="A0A367WBN8"/>
<dbReference type="GO" id="GO:0055129">
    <property type="term" value="P:L-proline biosynthetic process"/>
    <property type="evidence" value="ECO:0007669"/>
    <property type="project" value="UniProtKB-UniRule"/>
</dbReference>
<dbReference type="UniPathway" id="UPA00098">
    <property type="reaction ID" value="UER00359"/>
</dbReference>
<dbReference type="Proteomes" id="UP000253226">
    <property type="component" value="Unassembled WGS sequence"/>
</dbReference>
<comment type="similarity">
    <text evidence="8">Belongs to the glutamate 5-kinase family.</text>
</comment>
<evidence type="ECO:0000256" key="3">
    <source>
        <dbReference type="ARBA" id="ARBA00022650"/>
    </source>
</evidence>
<dbReference type="Gene3D" id="2.30.130.10">
    <property type="entry name" value="PUA domain"/>
    <property type="match status" value="1"/>
</dbReference>
<feature type="binding site" evidence="8">
    <location>
        <position position="157"/>
    </location>
    <ligand>
        <name>substrate</name>
    </ligand>
</feature>
<dbReference type="PROSITE" id="PS50890">
    <property type="entry name" value="PUA"/>
    <property type="match status" value="1"/>
</dbReference>
<comment type="subcellular location">
    <subcellularLocation>
        <location evidence="8">Cytoplasm</location>
    </subcellularLocation>
</comment>
<evidence type="ECO:0000256" key="8">
    <source>
        <dbReference type="HAMAP-Rule" id="MF_00456"/>
    </source>
</evidence>
<evidence type="ECO:0000256" key="5">
    <source>
        <dbReference type="ARBA" id="ARBA00022741"/>
    </source>
</evidence>
<feature type="domain" description="PUA" evidence="9">
    <location>
        <begin position="284"/>
        <end position="366"/>
    </location>
</feature>
<feature type="binding site" evidence="8">
    <location>
        <position position="17"/>
    </location>
    <ligand>
        <name>ATP</name>
        <dbReference type="ChEBI" id="CHEBI:30616"/>
    </ligand>
</feature>
<keyword evidence="3 8" id="KW-0641">Proline biosynthesis</keyword>
<proteinExistence type="inferred from homology"/>
<dbReference type="SMART" id="SM00359">
    <property type="entry name" value="PUA"/>
    <property type="match status" value="1"/>
</dbReference>
<comment type="catalytic activity">
    <reaction evidence="8">
        <text>L-glutamate + ATP = L-glutamyl 5-phosphate + ADP</text>
        <dbReference type="Rhea" id="RHEA:14877"/>
        <dbReference type="ChEBI" id="CHEBI:29985"/>
        <dbReference type="ChEBI" id="CHEBI:30616"/>
        <dbReference type="ChEBI" id="CHEBI:58274"/>
        <dbReference type="ChEBI" id="CHEBI:456216"/>
        <dbReference type="EC" id="2.7.2.11"/>
    </reaction>
</comment>
<keyword evidence="2 8" id="KW-0028">Amino-acid biosynthesis</keyword>
<protein>
    <recommendedName>
        <fullName evidence="8">Glutamate 5-kinase</fullName>
        <ecNumber evidence="8">2.7.2.11</ecNumber>
    </recommendedName>
    <alternativeName>
        <fullName evidence="8">Gamma-glutamyl kinase</fullName>
        <shortName evidence="8">GK</shortName>
    </alternativeName>
</protein>
<reference evidence="10 11" key="1">
    <citation type="submission" date="2014-07" db="EMBL/GenBank/DDBJ databases">
        <title>Draft genome sequence of Thalassospira profundimaris 35.</title>
        <authorList>
            <person name="Lai Q."/>
            <person name="Shao Z."/>
        </authorList>
    </citation>
    <scope>NUCLEOTIDE SEQUENCE [LARGE SCALE GENOMIC DNA]</scope>
    <source>
        <strain evidence="10 11">35</strain>
    </source>
</reference>
<dbReference type="InterPro" id="IPR041739">
    <property type="entry name" value="G5K_ProB"/>
</dbReference>
<comment type="caution">
    <text evidence="10">The sequence shown here is derived from an EMBL/GenBank/DDBJ whole genome shotgun (WGS) entry which is preliminary data.</text>
</comment>
<dbReference type="PRINTS" id="PR00474">
    <property type="entry name" value="GLU5KINASE"/>
</dbReference>
<dbReference type="PIRSF" id="PIRSF000729">
    <property type="entry name" value="GK"/>
    <property type="match status" value="1"/>
</dbReference>
<name>A0A367WBN8_9PROT</name>
<dbReference type="OrthoDB" id="9804434at2"/>
<gene>
    <name evidence="8" type="primary">proB</name>
    <name evidence="10" type="ORF">TH19_03310</name>
</gene>
<evidence type="ECO:0000313" key="10">
    <source>
        <dbReference type="EMBL" id="RCK38843.1"/>
    </source>
</evidence>
<feature type="binding site" evidence="8">
    <location>
        <position position="58"/>
    </location>
    <ligand>
        <name>substrate</name>
    </ligand>
</feature>
<dbReference type="PANTHER" id="PTHR43654:SF1">
    <property type="entry name" value="ISOPENTENYL PHOSPHATE KINASE"/>
    <property type="match status" value="1"/>
</dbReference>
<dbReference type="RefSeq" id="WP_114100900.1">
    <property type="nucleotide sequence ID" value="NZ_JPWF01000002.1"/>
</dbReference>
<evidence type="ECO:0000256" key="6">
    <source>
        <dbReference type="ARBA" id="ARBA00022777"/>
    </source>
</evidence>
<evidence type="ECO:0000313" key="11">
    <source>
        <dbReference type="Proteomes" id="UP000253226"/>
    </source>
</evidence>
<dbReference type="InterPro" id="IPR036974">
    <property type="entry name" value="PUA_sf"/>
</dbReference>
<dbReference type="EC" id="2.7.2.11" evidence="8"/>
<sequence length="376" mass="40033">MSLQHASLSDAKRLIIKVGSALLVDENTGKLRRAWLEALADDIAHLRERGVEVIVVSSGAIALGRRLLGLDHRTISLADKQAAAATGQISLSQVWQEALGRNGLTMAQVLVTLEDMEGRRRYLNARGTLNALLARGAVPLINENDTVATEEIRFGDNDRLGAKVAHMISADTLVLLSDIDGLYTADPRKNPDATLIPEVRELTSEIFDMAGVAPTMYSSGGMVTKLQAAEIAMKAGCRMFIARGTIYHPLKAQLEGAPNTVFLPSESPLAARRHWIATSLKASGAIIVDAGAAKALHAGKNLLAAGITAVDGRFKHGDAVRVLDVEGNQIARGITSYGAEETRLLMGHASGDIEATLGFTRGNAVIHSDDLVISDQ</sequence>
<comment type="pathway">
    <text evidence="8">Amino-acid biosynthesis; L-proline biosynthesis; L-glutamate 5-semialdehyde from L-glutamate: step 1/2.</text>
</comment>
<keyword evidence="7 8" id="KW-0067">ATP-binding</keyword>
<dbReference type="InterPro" id="IPR005715">
    <property type="entry name" value="Glu_5kinase/COase_Synthase"/>
</dbReference>
<dbReference type="InterPro" id="IPR011529">
    <property type="entry name" value="Glu_5kinase"/>
</dbReference>
<dbReference type="Pfam" id="PF00696">
    <property type="entry name" value="AA_kinase"/>
    <property type="match status" value="1"/>
</dbReference>
<dbReference type="GO" id="GO:0003723">
    <property type="term" value="F:RNA binding"/>
    <property type="evidence" value="ECO:0007669"/>
    <property type="project" value="InterPro"/>
</dbReference>
<feature type="binding site" evidence="8">
    <location>
        <begin position="177"/>
        <end position="178"/>
    </location>
    <ligand>
        <name>ATP</name>
        <dbReference type="ChEBI" id="CHEBI:30616"/>
    </ligand>
</feature>
<dbReference type="GO" id="GO:0004349">
    <property type="term" value="F:glutamate 5-kinase activity"/>
    <property type="evidence" value="ECO:0007669"/>
    <property type="project" value="UniProtKB-UniRule"/>
</dbReference>
<dbReference type="InterPro" id="IPR001057">
    <property type="entry name" value="Glu/AcGlu_kinase"/>
</dbReference>
<dbReference type="Pfam" id="PF01472">
    <property type="entry name" value="PUA"/>
    <property type="match status" value="1"/>
</dbReference>
<feature type="binding site" evidence="8">
    <location>
        <position position="145"/>
    </location>
    <ligand>
        <name>substrate</name>
    </ligand>
</feature>
<evidence type="ECO:0000256" key="1">
    <source>
        <dbReference type="ARBA" id="ARBA00022490"/>
    </source>
</evidence>
<evidence type="ECO:0000259" key="9">
    <source>
        <dbReference type="SMART" id="SM00359"/>
    </source>
</evidence>
<keyword evidence="6 8" id="KW-0418">Kinase</keyword>
<keyword evidence="1 8" id="KW-0963">Cytoplasm</keyword>
<dbReference type="HAMAP" id="MF_00456">
    <property type="entry name" value="ProB"/>
    <property type="match status" value="1"/>
</dbReference>
<feature type="binding site" evidence="8">
    <location>
        <begin position="219"/>
        <end position="225"/>
    </location>
    <ligand>
        <name>ATP</name>
        <dbReference type="ChEBI" id="CHEBI:30616"/>
    </ligand>
</feature>
<evidence type="ECO:0000256" key="4">
    <source>
        <dbReference type="ARBA" id="ARBA00022679"/>
    </source>
</evidence>
<dbReference type="CDD" id="cd04242">
    <property type="entry name" value="AAK_G5K_ProB"/>
    <property type="match status" value="1"/>
</dbReference>
<dbReference type="InterPro" id="IPR002478">
    <property type="entry name" value="PUA"/>
</dbReference>
<evidence type="ECO:0000256" key="2">
    <source>
        <dbReference type="ARBA" id="ARBA00022605"/>
    </source>
</evidence>
<comment type="function">
    <text evidence="8">Catalyzes the transfer of a phosphate group to glutamate to form L-glutamate 5-phosphate.</text>
</comment>
<dbReference type="FunFam" id="3.40.1160.10:FF:000018">
    <property type="entry name" value="Glutamate 5-kinase"/>
    <property type="match status" value="1"/>
</dbReference>
<dbReference type="InterPro" id="IPR015947">
    <property type="entry name" value="PUA-like_sf"/>
</dbReference>
<dbReference type="InterPro" id="IPR036393">
    <property type="entry name" value="AceGlu_kinase-like_sf"/>
</dbReference>
<dbReference type="SUPFAM" id="SSF53633">
    <property type="entry name" value="Carbamate kinase-like"/>
    <property type="match status" value="1"/>
</dbReference>
<accession>A0A367WBN8</accession>
<organism evidence="10 11">
    <name type="scientific">Thalassospira profundimaris</name>
    <dbReference type="NCBI Taxonomy" id="502049"/>
    <lineage>
        <taxon>Bacteria</taxon>
        <taxon>Pseudomonadati</taxon>
        <taxon>Pseudomonadota</taxon>
        <taxon>Alphaproteobacteria</taxon>
        <taxon>Rhodospirillales</taxon>
        <taxon>Thalassospiraceae</taxon>
        <taxon>Thalassospira</taxon>
    </lineage>
</organism>
<dbReference type="GO" id="GO:0005829">
    <property type="term" value="C:cytosol"/>
    <property type="evidence" value="ECO:0007669"/>
    <property type="project" value="TreeGrafter"/>
</dbReference>
<dbReference type="NCBIfam" id="TIGR01027">
    <property type="entry name" value="proB"/>
    <property type="match status" value="1"/>
</dbReference>
<keyword evidence="4 8" id="KW-0808">Transferase</keyword>
<dbReference type="GO" id="GO:0005524">
    <property type="term" value="F:ATP binding"/>
    <property type="evidence" value="ECO:0007669"/>
    <property type="project" value="UniProtKB-KW"/>
</dbReference>
<dbReference type="Gene3D" id="3.40.1160.10">
    <property type="entry name" value="Acetylglutamate kinase-like"/>
    <property type="match status" value="1"/>
</dbReference>
<keyword evidence="5 8" id="KW-0547">Nucleotide-binding</keyword>
<dbReference type="PANTHER" id="PTHR43654">
    <property type="entry name" value="GLUTAMATE 5-KINASE"/>
    <property type="match status" value="1"/>
</dbReference>
<dbReference type="SUPFAM" id="SSF88697">
    <property type="entry name" value="PUA domain-like"/>
    <property type="match status" value="1"/>
</dbReference>
<dbReference type="InterPro" id="IPR019797">
    <property type="entry name" value="Glutamate_5-kinase_CS"/>
</dbReference>
<dbReference type="InterPro" id="IPR001048">
    <property type="entry name" value="Asp/Glu/Uridylate_kinase"/>
</dbReference>
<dbReference type="EMBL" id="JPWF01000002">
    <property type="protein sequence ID" value="RCK38843.1"/>
    <property type="molecule type" value="Genomic_DNA"/>
</dbReference>